<evidence type="ECO:0000256" key="1">
    <source>
        <dbReference type="SAM" id="Coils"/>
    </source>
</evidence>
<dbReference type="InterPro" id="IPR012312">
    <property type="entry name" value="Hemerythrin-like"/>
</dbReference>
<dbReference type="CDD" id="cd12108">
    <property type="entry name" value="Hr-like"/>
    <property type="match status" value="1"/>
</dbReference>
<proteinExistence type="predicted"/>
<dbReference type="EMBL" id="JAESWC010000002">
    <property type="protein sequence ID" value="MBL4935276.1"/>
    <property type="molecule type" value="Genomic_DNA"/>
</dbReference>
<dbReference type="PANTHER" id="PTHR39966">
    <property type="entry name" value="BLL2471 PROTEIN-RELATED"/>
    <property type="match status" value="1"/>
</dbReference>
<feature type="domain" description="Hemerythrin-like" evidence="2">
    <location>
        <begin position="3"/>
        <end position="138"/>
    </location>
</feature>
<feature type="coiled-coil region" evidence="1">
    <location>
        <begin position="142"/>
        <end position="169"/>
    </location>
</feature>
<evidence type="ECO:0000313" key="4">
    <source>
        <dbReference type="Proteomes" id="UP000632377"/>
    </source>
</evidence>
<dbReference type="Pfam" id="PF01814">
    <property type="entry name" value="Hemerythrin"/>
    <property type="match status" value="1"/>
</dbReference>
<evidence type="ECO:0000313" key="3">
    <source>
        <dbReference type="EMBL" id="MBL4935276.1"/>
    </source>
</evidence>
<accession>A0ABS1T7N0</accession>
<reference evidence="3 4" key="1">
    <citation type="submission" date="2021-01" db="EMBL/GenBank/DDBJ databases">
        <title>Genome public.</title>
        <authorList>
            <person name="Liu C."/>
            <person name="Sun Q."/>
        </authorList>
    </citation>
    <scope>NUCLEOTIDE SEQUENCE [LARGE SCALE GENOMIC DNA]</scope>
    <source>
        <strain evidence="3 4">YIM B02515</strain>
    </source>
</reference>
<comment type="caution">
    <text evidence="3">The sequence shown here is derived from an EMBL/GenBank/DDBJ whole genome shotgun (WGS) entry which is preliminary data.</text>
</comment>
<sequence>MDAIDLMVSEHKNIKRMLKVIRSMCIKVLNNDEVDYQDFDKVIDFVRNYADKHHHAKEENILFKKMQQNLDESIAKGPVAAMFAEHDQGRFFISNLENALEKYKAGDKDSKVDIIANSICYTDLLNRHIDKEDTAIYSFAKRALSKEALEEVEQKCKEVESTAKEQKKQEKYMTLVEEFEKKYL</sequence>
<keyword evidence="4" id="KW-1185">Reference proteome</keyword>
<gene>
    <name evidence="3" type="ORF">JK636_05840</name>
</gene>
<dbReference type="RefSeq" id="WP_202747879.1">
    <property type="nucleotide sequence ID" value="NZ_JAESWC010000002.1"/>
</dbReference>
<protein>
    <submittedName>
        <fullName evidence="3">Hemerythrin domain-containing protein</fullName>
    </submittedName>
</protein>
<dbReference type="PANTHER" id="PTHR39966:SF1">
    <property type="entry name" value="HEMERYTHRIN-LIKE DOMAIN-CONTAINING PROTEIN"/>
    <property type="match status" value="1"/>
</dbReference>
<keyword evidence="1" id="KW-0175">Coiled coil</keyword>
<dbReference type="Proteomes" id="UP000632377">
    <property type="component" value="Unassembled WGS sequence"/>
</dbReference>
<dbReference type="Gene3D" id="1.20.120.520">
    <property type="entry name" value="nmb1532 protein domain like"/>
    <property type="match status" value="1"/>
</dbReference>
<name>A0ABS1T7N0_9CLOT</name>
<evidence type="ECO:0000259" key="2">
    <source>
        <dbReference type="Pfam" id="PF01814"/>
    </source>
</evidence>
<organism evidence="3 4">
    <name type="scientific">Clostridium rhizosphaerae</name>
    <dbReference type="NCBI Taxonomy" id="2803861"/>
    <lineage>
        <taxon>Bacteria</taxon>
        <taxon>Bacillati</taxon>
        <taxon>Bacillota</taxon>
        <taxon>Clostridia</taxon>
        <taxon>Eubacteriales</taxon>
        <taxon>Clostridiaceae</taxon>
        <taxon>Clostridium</taxon>
    </lineage>
</organism>